<feature type="chain" id="PRO_5032911448" description="Antitoxin component YwqK of the YwqJK toxin-antitoxin module" evidence="2">
    <location>
        <begin position="21"/>
        <end position="478"/>
    </location>
</feature>
<dbReference type="Gene3D" id="3.90.930.1">
    <property type="match status" value="1"/>
</dbReference>
<evidence type="ECO:0000313" key="4">
    <source>
        <dbReference type="Proteomes" id="UP000464524"/>
    </source>
</evidence>
<dbReference type="OrthoDB" id="6388448at2"/>
<dbReference type="AlphaFoldDB" id="A0A857JKC5"/>
<name>A0A857JKC5_9ALTE</name>
<dbReference type="RefSeq" id="WP_160180637.1">
    <property type="nucleotide sequence ID" value="NZ_CP047656.1"/>
</dbReference>
<organism evidence="3 4">
    <name type="scientific">Paraglaciecola mesophila</name>
    <dbReference type="NCBI Taxonomy" id="197222"/>
    <lineage>
        <taxon>Bacteria</taxon>
        <taxon>Pseudomonadati</taxon>
        <taxon>Pseudomonadota</taxon>
        <taxon>Gammaproteobacteria</taxon>
        <taxon>Alteromonadales</taxon>
        <taxon>Alteromonadaceae</taxon>
        <taxon>Paraglaciecola</taxon>
    </lineage>
</organism>
<keyword evidence="4" id="KW-1185">Reference proteome</keyword>
<gene>
    <name evidence="3" type="ORF">FX988_02766</name>
</gene>
<feature type="signal peptide" evidence="2">
    <location>
        <begin position="1"/>
        <end position="20"/>
    </location>
</feature>
<dbReference type="Gene3D" id="2.20.110.10">
    <property type="entry name" value="Histone H3 K4-specific methyltransferase SET7/9 N-terminal domain"/>
    <property type="match status" value="3"/>
</dbReference>
<dbReference type="PANTHER" id="PTHR33706:SF1">
    <property type="entry name" value="TPR REPEAT PROTEIN"/>
    <property type="match status" value="1"/>
</dbReference>
<feature type="compositionally biased region" description="Basic and acidic residues" evidence="1">
    <location>
        <begin position="469"/>
        <end position="478"/>
    </location>
</feature>
<keyword evidence="2" id="KW-0732">Signal</keyword>
<evidence type="ECO:0000256" key="1">
    <source>
        <dbReference type="SAM" id="MobiDB-lite"/>
    </source>
</evidence>
<evidence type="ECO:0008006" key="5">
    <source>
        <dbReference type="Google" id="ProtNLM"/>
    </source>
</evidence>
<dbReference type="Proteomes" id="UP000464524">
    <property type="component" value="Chromosome"/>
</dbReference>
<dbReference type="KEGG" id="pmes:FX988_02766"/>
<proteinExistence type="predicted"/>
<dbReference type="PANTHER" id="PTHR33706">
    <property type="entry name" value="MORN VARIANT REPEAT PROTEIN"/>
    <property type="match status" value="1"/>
</dbReference>
<dbReference type="EMBL" id="CP047656">
    <property type="protein sequence ID" value="QHJ12509.1"/>
    <property type="molecule type" value="Genomic_DNA"/>
</dbReference>
<sequence length="478" mass="55059">MIARFCYLLCFTLIAAPVLAETHYMDVNLYPTKVKVNRTYHYSSDIEPDENGIYTISVFDKQDALIATLRSTEPVVSKGTLTGTLIAQERKAHLISRLLYHFNDGYSGQVETRDSKGYLQKVTPYKNSKRDGVEKEYYSNGALRSFSPYKAGKLVLTSKKWNKTGLLISKTERSLDGKFIKRQKWTNNGDLLKLIEPVDIPNYAPGLKEIAWRYDRTEVFIASSVRDPDHGFTRGARHPYKLIEKSRDGKIFEAVEENGRGINGMQRYFLDGYEQIEHRVKGDLDGEYSEKNDGKLTTGGTYKAGIKVGDWQETNKDDTVTYEHYSQQGKREGKREVYAPDSEQLLESEFYRNDKKHGQYQRFDKQGKKISYGLYIQGKKNGPWVEQNDQTQWQGHYQKGKKQGLWTQRDTQGYVVAKLTYKDGNLAGSQYLFAKNGALRLFEMRKNGVRHGSRVSYQQGQQEEIQQFEEGRLQSETD</sequence>
<protein>
    <recommendedName>
        <fullName evidence="5">Antitoxin component YwqK of the YwqJK toxin-antitoxin module</fullName>
    </recommendedName>
</protein>
<evidence type="ECO:0000313" key="3">
    <source>
        <dbReference type="EMBL" id="QHJ12509.1"/>
    </source>
</evidence>
<evidence type="ECO:0000256" key="2">
    <source>
        <dbReference type="SAM" id="SignalP"/>
    </source>
</evidence>
<accession>A0A857JKC5</accession>
<reference evidence="3 4" key="1">
    <citation type="submission" date="2019-12" db="EMBL/GenBank/DDBJ databases">
        <title>Genome sequencing and assembly of endphytes of Porphyra tenera.</title>
        <authorList>
            <person name="Park J.M."/>
            <person name="Shin R."/>
            <person name="Jo S.H."/>
        </authorList>
    </citation>
    <scope>NUCLEOTIDE SEQUENCE [LARGE SCALE GENOMIC DNA]</scope>
    <source>
        <strain evidence="3 4">GPM4</strain>
    </source>
</reference>
<feature type="region of interest" description="Disordered" evidence="1">
    <location>
        <begin position="454"/>
        <end position="478"/>
    </location>
</feature>
<dbReference type="SUPFAM" id="SSF82185">
    <property type="entry name" value="Histone H3 K4-specific methyltransferase SET7/9 N-terminal domain"/>
    <property type="match status" value="3"/>
</dbReference>